<keyword evidence="2" id="KW-0560">Oxidoreductase</keyword>
<comment type="caution">
    <text evidence="5">The sequence shown here is derived from an EMBL/GenBank/DDBJ whole genome shotgun (WGS) entry which is preliminary data.</text>
</comment>
<keyword evidence="6" id="KW-1185">Reference proteome</keyword>
<evidence type="ECO:0000256" key="2">
    <source>
        <dbReference type="ARBA" id="ARBA00023002"/>
    </source>
</evidence>
<reference evidence="6" key="1">
    <citation type="journal article" date="2019" name="Int. J. Syst. Evol. Microbiol.">
        <title>The Global Catalogue of Microorganisms (GCM) 10K type strain sequencing project: providing services to taxonomists for standard genome sequencing and annotation.</title>
        <authorList>
            <consortium name="The Broad Institute Genomics Platform"/>
            <consortium name="The Broad Institute Genome Sequencing Center for Infectious Disease"/>
            <person name="Wu L."/>
            <person name="Ma J."/>
        </authorList>
    </citation>
    <scope>NUCLEOTIDE SEQUENCE [LARGE SCALE GENOMIC DNA]</scope>
    <source>
        <strain evidence="6">CCUG 58411</strain>
    </source>
</reference>
<dbReference type="InterPro" id="IPR020904">
    <property type="entry name" value="Sc_DH/Rdtase_CS"/>
</dbReference>
<proteinExistence type="inferred from homology"/>
<accession>A0ABW3PDT2</accession>
<dbReference type="SUPFAM" id="SSF51735">
    <property type="entry name" value="NAD(P)-binding Rossmann-fold domains"/>
    <property type="match status" value="1"/>
</dbReference>
<organism evidence="5 6">
    <name type="scientific">Methylophilus flavus</name>
    <dbReference type="NCBI Taxonomy" id="640084"/>
    <lineage>
        <taxon>Bacteria</taxon>
        <taxon>Pseudomonadati</taxon>
        <taxon>Pseudomonadota</taxon>
        <taxon>Betaproteobacteria</taxon>
        <taxon>Nitrosomonadales</taxon>
        <taxon>Methylophilaceae</taxon>
        <taxon>Methylophilus</taxon>
    </lineage>
</organism>
<dbReference type="SMART" id="SM00822">
    <property type="entry name" value="PKS_KR"/>
    <property type="match status" value="1"/>
</dbReference>
<dbReference type="PANTHER" id="PTHR44196">
    <property type="entry name" value="DEHYDROGENASE/REDUCTASE SDR FAMILY MEMBER 7B"/>
    <property type="match status" value="1"/>
</dbReference>
<evidence type="ECO:0000259" key="4">
    <source>
        <dbReference type="SMART" id="SM00822"/>
    </source>
</evidence>
<dbReference type="InterPro" id="IPR057326">
    <property type="entry name" value="KR_dom"/>
</dbReference>
<dbReference type="EMBL" id="JBHTLN010000001">
    <property type="protein sequence ID" value="MFD1121986.1"/>
    <property type="molecule type" value="Genomic_DNA"/>
</dbReference>
<dbReference type="NCBIfam" id="NF006565">
    <property type="entry name" value="PRK09072.1"/>
    <property type="match status" value="1"/>
</dbReference>
<sequence>MDLKGKRILLTGATGGLGQELAISLARKGAELTLVGRDEAKLLLLKNSLSQIGKSAHIIGIDLSETGAVSQVSKAASRYMGGVDILINNAGVMDFIKFEEQSPERIGQMIETNVTIPIQLTNAMLAEYLLRGTGHIVFVGSIFGSLGFPHFATYCASKFAIHGFSQSLRRELSGTKIGVTYIAPRGINTAMNDANTVAMWERTNSEMDEPVVVANRIVRGLEKKQQEVFIGQPQSFFAWLNGVCPKLISSAIKKDTKIARQFL</sequence>
<dbReference type="InterPro" id="IPR036291">
    <property type="entry name" value="NAD(P)-bd_dom_sf"/>
</dbReference>
<feature type="domain" description="Ketoreductase" evidence="4">
    <location>
        <begin position="6"/>
        <end position="187"/>
    </location>
</feature>
<dbReference type="Gene3D" id="3.40.50.720">
    <property type="entry name" value="NAD(P)-binding Rossmann-like Domain"/>
    <property type="match status" value="1"/>
</dbReference>
<dbReference type="PROSITE" id="PS00061">
    <property type="entry name" value="ADH_SHORT"/>
    <property type="match status" value="1"/>
</dbReference>
<dbReference type="PRINTS" id="PR00080">
    <property type="entry name" value="SDRFAMILY"/>
</dbReference>
<dbReference type="Proteomes" id="UP001597206">
    <property type="component" value="Unassembled WGS sequence"/>
</dbReference>
<protein>
    <submittedName>
        <fullName evidence="5">SDR family oxidoreductase</fullName>
    </submittedName>
</protein>
<gene>
    <name evidence="5" type="ORF">ACFQ2T_05685</name>
</gene>
<dbReference type="PIRSF" id="PIRSF000126">
    <property type="entry name" value="11-beta-HSD1"/>
    <property type="match status" value="1"/>
</dbReference>
<evidence type="ECO:0000313" key="6">
    <source>
        <dbReference type="Proteomes" id="UP001597206"/>
    </source>
</evidence>
<evidence type="ECO:0000256" key="3">
    <source>
        <dbReference type="RuleBase" id="RU000363"/>
    </source>
</evidence>
<name>A0ABW3PDT2_9PROT</name>
<dbReference type="PANTHER" id="PTHR44196:SF1">
    <property type="entry name" value="DEHYDROGENASE_REDUCTASE SDR FAMILY MEMBER 7B"/>
    <property type="match status" value="1"/>
</dbReference>
<comment type="similarity">
    <text evidence="1 3">Belongs to the short-chain dehydrogenases/reductases (SDR) family.</text>
</comment>
<evidence type="ECO:0000256" key="1">
    <source>
        <dbReference type="ARBA" id="ARBA00006484"/>
    </source>
</evidence>
<dbReference type="InterPro" id="IPR002347">
    <property type="entry name" value="SDR_fam"/>
</dbReference>
<dbReference type="PRINTS" id="PR00081">
    <property type="entry name" value="GDHRDH"/>
</dbReference>
<dbReference type="RefSeq" id="WP_379031685.1">
    <property type="nucleotide sequence ID" value="NZ_JBHTLN010000001.1"/>
</dbReference>
<evidence type="ECO:0000313" key="5">
    <source>
        <dbReference type="EMBL" id="MFD1121986.1"/>
    </source>
</evidence>
<dbReference type="Pfam" id="PF00106">
    <property type="entry name" value="adh_short"/>
    <property type="match status" value="1"/>
</dbReference>